<organism evidence="2">
    <name type="scientific">Oppiella nova</name>
    <dbReference type="NCBI Taxonomy" id="334625"/>
    <lineage>
        <taxon>Eukaryota</taxon>
        <taxon>Metazoa</taxon>
        <taxon>Ecdysozoa</taxon>
        <taxon>Arthropoda</taxon>
        <taxon>Chelicerata</taxon>
        <taxon>Arachnida</taxon>
        <taxon>Acari</taxon>
        <taxon>Acariformes</taxon>
        <taxon>Sarcoptiformes</taxon>
        <taxon>Oribatida</taxon>
        <taxon>Brachypylina</taxon>
        <taxon>Oppioidea</taxon>
        <taxon>Oppiidae</taxon>
        <taxon>Oppiella</taxon>
    </lineage>
</organism>
<dbReference type="EMBL" id="CAJPVJ010001174">
    <property type="protein sequence ID" value="CAG2164197.1"/>
    <property type="molecule type" value="Genomic_DNA"/>
</dbReference>
<dbReference type="GO" id="GO:0031146">
    <property type="term" value="P:SCF-dependent proteasomal ubiquitin-dependent protein catabolic process"/>
    <property type="evidence" value="ECO:0007669"/>
    <property type="project" value="TreeGrafter"/>
</dbReference>
<accession>A0A7R9LJL5</accession>
<name>A0A7R9LJL5_9ACAR</name>
<dbReference type="SUPFAM" id="SSF81383">
    <property type="entry name" value="F-box domain"/>
    <property type="match status" value="1"/>
</dbReference>
<protein>
    <recommendedName>
        <fullName evidence="1">F-box domain-containing protein</fullName>
    </recommendedName>
</protein>
<dbReference type="InterPro" id="IPR001810">
    <property type="entry name" value="F-box_dom"/>
</dbReference>
<dbReference type="OrthoDB" id="435188at2759"/>
<dbReference type="PROSITE" id="PS50181">
    <property type="entry name" value="FBOX"/>
    <property type="match status" value="1"/>
</dbReference>
<evidence type="ECO:0000313" key="3">
    <source>
        <dbReference type="Proteomes" id="UP000728032"/>
    </source>
</evidence>
<dbReference type="FunFam" id="2.130.10.10:FF:002194">
    <property type="entry name" value="Uncharacterized protein"/>
    <property type="match status" value="1"/>
</dbReference>
<feature type="domain" description="F-box" evidence="1">
    <location>
        <begin position="131"/>
        <end position="178"/>
    </location>
</feature>
<dbReference type="GO" id="GO:0019005">
    <property type="term" value="C:SCF ubiquitin ligase complex"/>
    <property type="evidence" value="ECO:0007669"/>
    <property type="project" value="TreeGrafter"/>
</dbReference>
<sequence>MGLQFNAPLSQAIKESKLKARKCSEFLQPFKQRPQTSASLARRLVTQSLGLRDRITPEQRAAERKKLNEAKGAQYRSGNLSEWSEQERELWALQPMGPMDEHLYQCCINLTVNCHQMNGLVKNRRKKGRKCWTLETLPTDILYIIFSYCDVKSLVSLSCCSQKLFQIVANDSYVWLNKSLWSLVTNQTSHHMICRSSRLLTPREKCLTSENWRDGVYSERTVVRHKCRFMPWICLQKDFLWFTKGNLIHRYKRNPKSGSVYKHLLKVYKTGEDICRFVVNDDFVVSGGWKGSIAVWRKSCDKPVMSRNQLHSNDINSIDISKNKLITGSKDKLVKICSLFNDNVNADSVLRVDKIIEVNDRVLNVAIDELGTSFIVGSAGCGPLQPLLLYDIQSGQLLSQFGTNHRRGAGVLHGFWESNDEVLSCGYDSFVRLWDKRSPHKCVLSMEDPHDSAVYCISSDHFRTVMSGTARYGLTRLWDKRKPTECTQIYYVGTNNSPVYSMSFDALVACVALESSINLLSFY</sequence>
<dbReference type="Gene3D" id="1.20.1280.50">
    <property type="match status" value="1"/>
</dbReference>
<reference evidence="2" key="1">
    <citation type="submission" date="2020-11" db="EMBL/GenBank/DDBJ databases">
        <authorList>
            <person name="Tran Van P."/>
        </authorList>
    </citation>
    <scope>NUCLEOTIDE SEQUENCE</scope>
</reference>
<proteinExistence type="predicted"/>
<evidence type="ECO:0000313" key="2">
    <source>
        <dbReference type="EMBL" id="CAD7642737.1"/>
    </source>
</evidence>
<dbReference type="EMBL" id="OC915999">
    <property type="protein sequence ID" value="CAD7642737.1"/>
    <property type="molecule type" value="Genomic_DNA"/>
</dbReference>
<dbReference type="InterPro" id="IPR052301">
    <property type="entry name" value="SCF_F-box/WD-repeat"/>
</dbReference>
<dbReference type="InterPro" id="IPR001680">
    <property type="entry name" value="WD40_rpt"/>
</dbReference>
<dbReference type="Proteomes" id="UP000728032">
    <property type="component" value="Unassembled WGS sequence"/>
</dbReference>
<dbReference type="InterPro" id="IPR036047">
    <property type="entry name" value="F-box-like_dom_sf"/>
</dbReference>
<dbReference type="InterPro" id="IPR036322">
    <property type="entry name" value="WD40_repeat_dom_sf"/>
</dbReference>
<dbReference type="SMART" id="SM00320">
    <property type="entry name" value="WD40"/>
    <property type="match status" value="4"/>
</dbReference>
<dbReference type="AlphaFoldDB" id="A0A7R9LJL5"/>
<dbReference type="InterPro" id="IPR015943">
    <property type="entry name" value="WD40/YVTN_repeat-like_dom_sf"/>
</dbReference>
<dbReference type="PANTHER" id="PTHR14381:SF1">
    <property type="entry name" value="F-BOX_WD REPEAT-CONTAINING PROTEIN 4"/>
    <property type="match status" value="1"/>
</dbReference>
<dbReference type="PANTHER" id="PTHR14381">
    <property type="entry name" value="DACTYLIN"/>
    <property type="match status" value="1"/>
</dbReference>
<dbReference type="Pfam" id="PF00646">
    <property type="entry name" value="F-box"/>
    <property type="match status" value="1"/>
</dbReference>
<gene>
    <name evidence="2" type="ORF">ONB1V03_LOCUS3756</name>
</gene>
<dbReference type="Gene3D" id="2.130.10.10">
    <property type="entry name" value="YVTN repeat-like/Quinoprotein amine dehydrogenase"/>
    <property type="match status" value="1"/>
</dbReference>
<evidence type="ECO:0000259" key="1">
    <source>
        <dbReference type="PROSITE" id="PS50181"/>
    </source>
</evidence>
<dbReference type="SMART" id="SM00256">
    <property type="entry name" value="FBOX"/>
    <property type="match status" value="1"/>
</dbReference>
<keyword evidence="3" id="KW-1185">Reference proteome</keyword>
<dbReference type="SUPFAM" id="SSF50978">
    <property type="entry name" value="WD40 repeat-like"/>
    <property type="match status" value="1"/>
</dbReference>